<name>A0A6B0Y0D2_9RHOB</name>
<comment type="caution">
    <text evidence="2">The sequence shown here is derived from an EMBL/GenBank/DDBJ whole genome shotgun (WGS) entry which is preliminary data.</text>
</comment>
<organism evidence="2">
    <name type="scientific">Boseongicola sp. SB0664_bin_43</name>
    <dbReference type="NCBI Taxonomy" id="2604844"/>
    <lineage>
        <taxon>Bacteria</taxon>
        <taxon>Pseudomonadati</taxon>
        <taxon>Pseudomonadota</taxon>
        <taxon>Alphaproteobacteria</taxon>
        <taxon>Rhodobacterales</taxon>
        <taxon>Paracoccaceae</taxon>
        <taxon>Boseongicola</taxon>
    </lineage>
</organism>
<dbReference type="CDD" id="cd00408">
    <property type="entry name" value="DHDPS-like"/>
    <property type="match status" value="1"/>
</dbReference>
<dbReference type="EMBL" id="VXRY01000363">
    <property type="protein sequence ID" value="MXY34231.1"/>
    <property type="molecule type" value="Genomic_DNA"/>
</dbReference>
<dbReference type="Pfam" id="PF00701">
    <property type="entry name" value="DHDPS"/>
    <property type="match status" value="1"/>
</dbReference>
<dbReference type="Gene3D" id="3.20.20.70">
    <property type="entry name" value="Aldolase class I"/>
    <property type="match status" value="1"/>
</dbReference>
<feature type="non-terminal residue" evidence="2">
    <location>
        <position position="121"/>
    </location>
</feature>
<dbReference type="InterPro" id="IPR013785">
    <property type="entry name" value="Aldolase_TIM"/>
</dbReference>
<accession>A0A6B0Y0D2</accession>
<evidence type="ECO:0000313" key="2">
    <source>
        <dbReference type="EMBL" id="MXY34231.1"/>
    </source>
</evidence>
<evidence type="ECO:0000256" key="1">
    <source>
        <dbReference type="ARBA" id="ARBA00023239"/>
    </source>
</evidence>
<keyword evidence="1" id="KW-0456">Lyase</keyword>
<dbReference type="AlphaFoldDB" id="A0A6B0Y0D2"/>
<protein>
    <submittedName>
        <fullName evidence="2">Dihydrodipicolinate synthase family protein</fullName>
    </submittedName>
</protein>
<dbReference type="SUPFAM" id="SSF51569">
    <property type="entry name" value="Aldolase"/>
    <property type="match status" value="1"/>
</dbReference>
<proteinExistence type="predicted"/>
<dbReference type="InterPro" id="IPR002220">
    <property type="entry name" value="DapA-like"/>
</dbReference>
<reference evidence="2" key="1">
    <citation type="submission" date="2019-09" db="EMBL/GenBank/DDBJ databases">
        <title>Characterisation of the sponge microbiome using genome-centric metagenomics.</title>
        <authorList>
            <person name="Engelberts J.P."/>
            <person name="Robbins S.J."/>
            <person name="De Goeij J.M."/>
            <person name="Aranda M."/>
            <person name="Bell S.C."/>
            <person name="Webster N.S."/>
        </authorList>
    </citation>
    <scope>NUCLEOTIDE SEQUENCE</scope>
    <source>
        <strain evidence="2">SB0664_bin_43</strain>
    </source>
</reference>
<sequence length="121" mass="12893">MKPYSGIWPVAPTAFHDDGTLDIEGSARVLDCMIDQGSDGVCILANYSEQFLLSDQERHDLTRMSLDHVAGRVPVIVTISHFATEIVVGGGGPARAGGDTHRARAAHRWGVVWVGGGGIIK</sequence>
<gene>
    <name evidence="2" type="ORF">F4Y60_09115</name>
</gene>
<dbReference type="GO" id="GO:0016829">
    <property type="term" value="F:lyase activity"/>
    <property type="evidence" value="ECO:0007669"/>
    <property type="project" value="UniProtKB-KW"/>
</dbReference>